<feature type="transmembrane region" description="Helical" evidence="5">
    <location>
        <begin position="39"/>
        <end position="58"/>
    </location>
</feature>
<comment type="subcellular location">
    <subcellularLocation>
        <location evidence="1">Membrane</location>
        <topology evidence="1">Multi-pass membrane protein</topology>
    </subcellularLocation>
</comment>
<sequence length="184" mass="21014">MTIAYMIIGLLIAQRLVEVLVAKRNERWLKAHGGIEIGARHYPFIVGLHALFFVSLIAEVRFTDVSWQAWTFIPLVILVGAQVIRIWALSSLGKFWNTKIIVLPGAKAVTKGPYRFIRHPNYVVVILEIACIPLLFQAYMTAITFSLANGVILYIRIRSEEQALLTESANYATKFQGKKRFWFF</sequence>
<evidence type="ECO:0000256" key="4">
    <source>
        <dbReference type="ARBA" id="ARBA00023136"/>
    </source>
</evidence>
<dbReference type="EMBL" id="FMYM01000010">
    <property type="protein sequence ID" value="SDC57625.1"/>
    <property type="molecule type" value="Genomic_DNA"/>
</dbReference>
<keyword evidence="6" id="KW-0489">Methyltransferase</keyword>
<proteinExistence type="predicted"/>
<keyword evidence="4 5" id="KW-0472">Membrane</keyword>
<name>A0A1G6MRM3_9BACI</name>
<dbReference type="RefSeq" id="WP_090776395.1">
    <property type="nucleotide sequence ID" value="NZ_FMYM01000010.1"/>
</dbReference>
<evidence type="ECO:0000256" key="3">
    <source>
        <dbReference type="ARBA" id="ARBA00022989"/>
    </source>
</evidence>
<dbReference type="GO" id="GO:0032259">
    <property type="term" value="P:methylation"/>
    <property type="evidence" value="ECO:0007669"/>
    <property type="project" value="UniProtKB-KW"/>
</dbReference>
<dbReference type="Pfam" id="PF04140">
    <property type="entry name" value="ICMT"/>
    <property type="match status" value="1"/>
</dbReference>
<evidence type="ECO:0000256" key="2">
    <source>
        <dbReference type="ARBA" id="ARBA00022692"/>
    </source>
</evidence>
<dbReference type="Gene3D" id="1.20.120.1630">
    <property type="match status" value="1"/>
</dbReference>
<keyword evidence="3 5" id="KW-1133">Transmembrane helix</keyword>
<gene>
    <name evidence="6" type="ORF">SAMN05421737_110105</name>
</gene>
<evidence type="ECO:0000313" key="7">
    <source>
        <dbReference type="Proteomes" id="UP000242662"/>
    </source>
</evidence>
<dbReference type="Proteomes" id="UP000242662">
    <property type="component" value="Unassembled WGS sequence"/>
</dbReference>
<organism evidence="6 7">
    <name type="scientific">Shouchella lonarensis</name>
    <dbReference type="NCBI Taxonomy" id="1464122"/>
    <lineage>
        <taxon>Bacteria</taxon>
        <taxon>Bacillati</taxon>
        <taxon>Bacillota</taxon>
        <taxon>Bacilli</taxon>
        <taxon>Bacillales</taxon>
        <taxon>Bacillaceae</taxon>
        <taxon>Shouchella</taxon>
    </lineage>
</organism>
<dbReference type="GO" id="GO:0004671">
    <property type="term" value="F:protein C-terminal S-isoprenylcysteine carboxyl O-methyltransferase activity"/>
    <property type="evidence" value="ECO:0007669"/>
    <property type="project" value="InterPro"/>
</dbReference>
<dbReference type="OrthoDB" id="7203053at2"/>
<dbReference type="InterPro" id="IPR007269">
    <property type="entry name" value="ICMT_MeTrfase"/>
</dbReference>
<dbReference type="STRING" id="1464122.SAMN05421737_110105"/>
<evidence type="ECO:0000256" key="1">
    <source>
        <dbReference type="ARBA" id="ARBA00004141"/>
    </source>
</evidence>
<keyword evidence="6" id="KW-0808">Transferase</keyword>
<accession>A0A1G6MRM3</accession>
<dbReference type="InterPro" id="IPR052527">
    <property type="entry name" value="Metal_cation-efflux_comp"/>
</dbReference>
<dbReference type="PANTHER" id="PTHR43847:SF1">
    <property type="entry name" value="BLL3993 PROTEIN"/>
    <property type="match status" value="1"/>
</dbReference>
<dbReference type="AlphaFoldDB" id="A0A1G6MRM3"/>
<feature type="transmembrane region" description="Helical" evidence="5">
    <location>
        <begin position="70"/>
        <end position="88"/>
    </location>
</feature>
<feature type="transmembrane region" description="Helical" evidence="5">
    <location>
        <begin position="122"/>
        <end position="155"/>
    </location>
</feature>
<protein>
    <submittedName>
        <fullName evidence="6">15-methylpalmitoyl-4-hydroxy-2-pyrone 4-O-methyltransferase</fullName>
    </submittedName>
</protein>
<dbReference type="GO" id="GO:0016020">
    <property type="term" value="C:membrane"/>
    <property type="evidence" value="ECO:0007669"/>
    <property type="project" value="UniProtKB-SubCell"/>
</dbReference>
<evidence type="ECO:0000256" key="5">
    <source>
        <dbReference type="SAM" id="Phobius"/>
    </source>
</evidence>
<evidence type="ECO:0000313" key="6">
    <source>
        <dbReference type="EMBL" id="SDC57625.1"/>
    </source>
</evidence>
<reference evidence="7" key="1">
    <citation type="submission" date="2016-09" db="EMBL/GenBank/DDBJ databases">
        <authorList>
            <person name="Varghese N."/>
            <person name="Submissions S."/>
        </authorList>
    </citation>
    <scope>NUCLEOTIDE SEQUENCE [LARGE SCALE GENOMIC DNA]</scope>
    <source>
        <strain evidence="7">25nlg</strain>
    </source>
</reference>
<keyword evidence="2 5" id="KW-0812">Transmembrane</keyword>
<dbReference type="PANTHER" id="PTHR43847">
    <property type="entry name" value="BLL3993 PROTEIN"/>
    <property type="match status" value="1"/>
</dbReference>
<keyword evidence="7" id="KW-1185">Reference proteome</keyword>